<sequence>MSMIGCVAKWLIILGAAQRGVDPLLSLNTLRYPKSNLSGSPQLGYAGDCNDVLDDYHTAFVNINPHANEEAKQMLQILVLDQWGKNL</sequence>
<gene>
    <name evidence="2" type="ORF">KIN20_012641</name>
</gene>
<evidence type="ECO:0000313" key="2">
    <source>
        <dbReference type="EMBL" id="KAJ1355299.1"/>
    </source>
</evidence>
<comment type="caution">
    <text evidence="2">The sequence shown here is derived from an EMBL/GenBank/DDBJ whole genome shotgun (WGS) entry which is preliminary data.</text>
</comment>
<feature type="chain" id="PRO_5042273610" evidence="1">
    <location>
        <begin position="18"/>
        <end position="87"/>
    </location>
</feature>
<protein>
    <submittedName>
        <fullName evidence="2">Uncharacterized protein</fullName>
    </submittedName>
</protein>
<keyword evidence="3" id="KW-1185">Reference proteome</keyword>
<dbReference type="EMBL" id="JAHQIW010002425">
    <property type="protein sequence ID" value="KAJ1355299.1"/>
    <property type="molecule type" value="Genomic_DNA"/>
</dbReference>
<organism evidence="2 3">
    <name type="scientific">Parelaphostrongylus tenuis</name>
    <name type="common">Meningeal worm</name>
    <dbReference type="NCBI Taxonomy" id="148309"/>
    <lineage>
        <taxon>Eukaryota</taxon>
        <taxon>Metazoa</taxon>
        <taxon>Ecdysozoa</taxon>
        <taxon>Nematoda</taxon>
        <taxon>Chromadorea</taxon>
        <taxon>Rhabditida</taxon>
        <taxon>Rhabditina</taxon>
        <taxon>Rhabditomorpha</taxon>
        <taxon>Strongyloidea</taxon>
        <taxon>Metastrongylidae</taxon>
        <taxon>Parelaphostrongylus</taxon>
    </lineage>
</organism>
<accession>A0AAD5QMY2</accession>
<name>A0AAD5QMY2_PARTN</name>
<proteinExistence type="predicted"/>
<evidence type="ECO:0000256" key="1">
    <source>
        <dbReference type="SAM" id="SignalP"/>
    </source>
</evidence>
<keyword evidence="1" id="KW-0732">Signal</keyword>
<feature type="signal peptide" evidence="1">
    <location>
        <begin position="1"/>
        <end position="17"/>
    </location>
</feature>
<dbReference type="AlphaFoldDB" id="A0AAD5QMY2"/>
<evidence type="ECO:0000313" key="3">
    <source>
        <dbReference type="Proteomes" id="UP001196413"/>
    </source>
</evidence>
<reference evidence="2" key="1">
    <citation type="submission" date="2021-06" db="EMBL/GenBank/DDBJ databases">
        <title>Parelaphostrongylus tenuis whole genome reference sequence.</title>
        <authorList>
            <person name="Garwood T.J."/>
            <person name="Larsen P.A."/>
            <person name="Fountain-Jones N.M."/>
            <person name="Garbe J.R."/>
            <person name="Macchietto M.G."/>
            <person name="Kania S.A."/>
            <person name="Gerhold R.W."/>
            <person name="Richards J.E."/>
            <person name="Wolf T.M."/>
        </authorList>
    </citation>
    <scope>NUCLEOTIDE SEQUENCE</scope>
    <source>
        <strain evidence="2">MNPRO001-30</strain>
        <tissue evidence="2">Meninges</tissue>
    </source>
</reference>
<dbReference type="Proteomes" id="UP001196413">
    <property type="component" value="Unassembled WGS sequence"/>
</dbReference>